<dbReference type="STRING" id="623744.A0A553QUC3"/>
<keyword evidence="1" id="KW-0472">Membrane</keyword>
<organism evidence="2 3">
    <name type="scientific">Danionella cerebrum</name>
    <dbReference type="NCBI Taxonomy" id="2873325"/>
    <lineage>
        <taxon>Eukaryota</taxon>
        <taxon>Metazoa</taxon>
        <taxon>Chordata</taxon>
        <taxon>Craniata</taxon>
        <taxon>Vertebrata</taxon>
        <taxon>Euteleostomi</taxon>
        <taxon>Actinopterygii</taxon>
        <taxon>Neopterygii</taxon>
        <taxon>Teleostei</taxon>
        <taxon>Ostariophysi</taxon>
        <taxon>Cypriniformes</taxon>
        <taxon>Danionidae</taxon>
        <taxon>Danioninae</taxon>
        <taxon>Danionella</taxon>
    </lineage>
</organism>
<dbReference type="SUPFAM" id="SSF81321">
    <property type="entry name" value="Family A G protein-coupled receptor-like"/>
    <property type="match status" value="1"/>
</dbReference>
<keyword evidence="1" id="KW-1133">Transmembrane helix</keyword>
<protein>
    <recommendedName>
        <fullName evidence="4">G-protein coupled receptors family 1 profile domain-containing protein</fullName>
    </recommendedName>
</protein>
<keyword evidence="1" id="KW-0812">Transmembrane</keyword>
<evidence type="ECO:0000313" key="3">
    <source>
        <dbReference type="Proteomes" id="UP000316079"/>
    </source>
</evidence>
<dbReference type="Proteomes" id="UP000316079">
    <property type="component" value="Unassembled WGS sequence"/>
</dbReference>
<comment type="caution">
    <text evidence="2">The sequence shown here is derived from an EMBL/GenBank/DDBJ whole genome shotgun (WGS) entry which is preliminary data.</text>
</comment>
<proteinExistence type="predicted"/>
<reference evidence="2 3" key="1">
    <citation type="journal article" date="2019" name="Sci. Data">
        <title>Hybrid genome assembly and annotation of Danionella translucida.</title>
        <authorList>
            <person name="Kadobianskyi M."/>
            <person name="Schulze L."/>
            <person name="Schuelke M."/>
            <person name="Judkewitz B."/>
        </authorList>
    </citation>
    <scope>NUCLEOTIDE SEQUENCE [LARGE SCALE GENOMIC DNA]</scope>
    <source>
        <strain evidence="2 3">Bolton</strain>
    </source>
</reference>
<evidence type="ECO:0000313" key="2">
    <source>
        <dbReference type="EMBL" id="TRY93565.1"/>
    </source>
</evidence>
<name>A0A553QUC3_9TELE</name>
<evidence type="ECO:0008006" key="4">
    <source>
        <dbReference type="Google" id="ProtNLM"/>
    </source>
</evidence>
<gene>
    <name evidence="2" type="ORF">DNTS_026471</name>
</gene>
<sequence>MEPSTISYMYPFTSFNVTFPDDLLGFVPDGSNYTESNPVKSPAGIIIAISITALYSVICVVGLLGNILVMYGVVSKAFKDGCHGALLNMGALTTDHQSLKEGH</sequence>
<accession>A0A553QUC3</accession>
<feature type="transmembrane region" description="Helical" evidence="1">
    <location>
        <begin position="43"/>
        <end position="69"/>
    </location>
</feature>
<dbReference type="OrthoDB" id="8948209at2759"/>
<keyword evidence="3" id="KW-1185">Reference proteome</keyword>
<dbReference type="EMBL" id="SRMA01025522">
    <property type="protein sequence ID" value="TRY93565.1"/>
    <property type="molecule type" value="Genomic_DNA"/>
</dbReference>
<evidence type="ECO:0000256" key="1">
    <source>
        <dbReference type="SAM" id="Phobius"/>
    </source>
</evidence>
<dbReference type="AlphaFoldDB" id="A0A553QUC3"/>